<dbReference type="SUPFAM" id="SSF55008">
    <property type="entry name" value="HMA, heavy metal-associated domain"/>
    <property type="match status" value="1"/>
</dbReference>
<dbReference type="InterPro" id="IPR006121">
    <property type="entry name" value="HMA_dom"/>
</dbReference>
<evidence type="ECO:0000313" key="3">
    <source>
        <dbReference type="Proteomes" id="UP000825381"/>
    </source>
</evidence>
<dbReference type="CDD" id="cd00371">
    <property type="entry name" value="HMA"/>
    <property type="match status" value="1"/>
</dbReference>
<feature type="domain" description="HMA" evidence="1">
    <location>
        <begin position="25"/>
        <end position="95"/>
    </location>
</feature>
<dbReference type="EMBL" id="CP080429">
    <property type="protein sequence ID" value="QYJ69463.1"/>
    <property type="molecule type" value="Genomic_DNA"/>
</dbReference>
<sequence length="109" mass="11845">MDAPAESENTTIEDAETKEVAANLEFKSFKIDGMTCAMGCAKVIENKLADLDGVQDVRVDFEAETAVISYDSEKQNVESIAATVEKIADGAYKVSDMSDLEEIVDEKQS</sequence>
<dbReference type="Gene3D" id="3.30.70.100">
    <property type="match status" value="1"/>
</dbReference>
<organism evidence="2 3">
    <name type="scientific">Flavobacterium litorale</name>
    <dbReference type="NCBI Taxonomy" id="2856519"/>
    <lineage>
        <taxon>Bacteria</taxon>
        <taxon>Pseudomonadati</taxon>
        <taxon>Bacteroidota</taxon>
        <taxon>Flavobacteriia</taxon>
        <taxon>Flavobacteriales</taxon>
        <taxon>Flavobacteriaceae</taxon>
        <taxon>Flavobacterium</taxon>
    </lineage>
</organism>
<dbReference type="Proteomes" id="UP000825381">
    <property type="component" value="Chromosome"/>
</dbReference>
<dbReference type="InterPro" id="IPR036163">
    <property type="entry name" value="HMA_dom_sf"/>
</dbReference>
<protein>
    <submittedName>
        <fullName evidence="2">Cation transporter</fullName>
    </submittedName>
</protein>
<accession>A0ABX8VE75</accession>
<dbReference type="PROSITE" id="PS50846">
    <property type="entry name" value="HMA_2"/>
    <property type="match status" value="1"/>
</dbReference>
<gene>
    <name evidence="2" type="ORF">K1I41_02115</name>
</gene>
<proteinExistence type="predicted"/>
<name>A0ABX8VE75_9FLAO</name>
<evidence type="ECO:0000313" key="2">
    <source>
        <dbReference type="EMBL" id="QYJ69463.1"/>
    </source>
</evidence>
<reference evidence="2 3" key="1">
    <citation type="submission" date="2021-07" db="EMBL/GenBank/DDBJ databases">
        <title>Flavobacterium WSW3-B6 sp.nov, isolated from seaweed.</title>
        <authorList>
            <person name="Muhammad N."/>
            <person name="Ho H."/>
            <person name="Lee Y.-J."/>
            <person name="Nguyen T."/>
            <person name="Ho J."/>
            <person name="Kim S.-G."/>
        </authorList>
    </citation>
    <scope>NUCLEOTIDE SEQUENCE [LARGE SCALE GENOMIC DNA]</scope>
    <source>
        <strain evidence="2 3">WSW3-B6</strain>
    </source>
</reference>
<evidence type="ECO:0000259" key="1">
    <source>
        <dbReference type="PROSITE" id="PS50846"/>
    </source>
</evidence>
<keyword evidence="3" id="KW-1185">Reference proteome</keyword>
<dbReference type="Pfam" id="PF00403">
    <property type="entry name" value="HMA"/>
    <property type="match status" value="1"/>
</dbReference>